<dbReference type="InterPro" id="IPR027417">
    <property type="entry name" value="P-loop_NTPase"/>
</dbReference>
<name>A0A845Q8P3_9HYPH</name>
<dbReference type="Proteomes" id="UP000470384">
    <property type="component" value="Unassembled WGS sequence"/>
</dbReference>
<evidence type="ECO:0000256" key="5">
    <source>
        <dbReference type="SAM" id="MobiDB-lite"/>
    </source>
</evidence>
<dbReference type="GO" id="GO:0006139">
    <property type="term" value="P:nucleobase-containing compound metabolic process"/>
    <property type="evidence" value="ECO:0007669"/>
    <property type="project" value="InterPro"/>
</dbReference>
<dbReference type="GO" id="GO:0016818">
    <property type="term" value="F:hydrolase activity, acting on acid anhydrides, in phosphorus-containing anhydrides"/>
    <property type="evidence" value="ECO:0007669"/>
    <property type="project" value="InterPro"/>
</dbReference>
<dbReference type="EMBL" id="WXYQ01000003">
    <property type="protein sequence ID" value="NBG94759.1"/>
    <property type="molecule type" value="Genomic_DNA"/>
</dbReference>
<evidence type="ECO:0000313" key="8">
    <source>
        <dbReference type="Proteomes" id="UP000470384"/>
    </source>
</evidence>
<dbReference type="PANTHER" id="PTHR11472">
    <property type="entry name" value="DNA REPAIR DEAD HELICASE RAD3/XP-D SUBFAMILY MEMBER"/>
    <property type="match status" value="1"/>
</dbReference>
<evidence type="ECO:0000256" key="2">
    <source>
        <dbReference type="ARBA" id="ARBA00022801"/>
    </source>
</evidence>
<comment type="caution">
    <text evidence="7">The sequence shown here is derived from an EMBL/GenBank/DDBJ whole genome shotgun (WGS) entry which is preliminary data.</text>
</comment>
<feature type="domain" description="Helicase ATP-binding" evidence="6">
    <location>
        <begin position="219"/>
        <end position="519"/>
    </location>
</feature>
<evidence type="ECO:0000259" key="6">
    <source>
        <dbReference type="PROSITE" id="PS51193"/>
    </source>
</evidence>
<dbReference type="GO" id="GO:0003676">
    <property type="term" value="F:nucleic acid binding"/>
    <property type="evidence" value="ECO:0007669"/>
    <property type="project" value="InterPro"/>
</dbReference>
<dbReference type="InterPro" id="IPR045028">
    <property type="entry name" value="DinG/Rad3-like"/>
</dbReference>
<dbReference type="SUPFAM" id="SSF52540">
    <property type="entry name" value="P-loop containing nucleoside triphosphate hydrolases"/>
    <property type="match status" value="1"/>
</dbReference>
<evidence type="ECO:0000256" key="1">
    <source>
        <dbReference type="ARBA" id="ARBA00022741"/>
    </source>
</evidence>
<dbReference type="AlphaFoldDB" id="A0A845Q8P3"/>
<dbReference type="InterPro" id="IPR006555">
    <property type="entry name" value="ATP-dep_Helicase_C"/>
</dbReference>
<feature type="region of interest" description="Disordered" evidence="5">
    <location>
        <begin position="715"/>
        <end position="741"/>
    </location>
</feature>
<organism evidence="7 8">
    <name type="scientific">Pyruvatibacter mobilis</name>
    <dbReference type="NCBI Taxonomy" id="1712261"/>
    <lineage>
        <taxon>Bacteria</taxon>
        <taxon>Pseudomonadati</taxon>
        <taxon>Pseudomonadota</taxon>
        <taxon>Alphaproteobacteria</taxon>
        <taxon>Hyphomicrobiales</taxon>
        <taxon>Parvibaculaceae</taxon>
        <taxon>Pyruvatibacter</taxon>
    </lineage>
</organism>
<feature type="region of interest" description="Disordered" evidence="5">
    <location>
        <begin position="197"/>
        <end position="231"/>
    </location>
</feature>
<keyword evidence="7" id="KW-0347">Helicase</keyword>
<protein>
    <submittedName>
        <fullName evidence="7">ATP-dependent DNA helicase</fullName>
    </submittedName>
</protein>
<keyword evidence="1" id="KW-0547">Nucleotide-binding</keyword>
<dbReference type="PANTHER" id="PTHR11472:SF34">
    <property type="entry name" value="REGULATOR OF TELOMERE ELONGATION HELICASE 1"/>
    <property type="match status" value="1"/>
</dbReference>
<dbReference type="InterPro" id="IPR014013">
    <property type="entry name" value="Helic_SF1/SF2_ATP-bd_DinG/Rad3"/>
</dbReference>
<reference evidence="7 8" key="1">
    <citation type="journal article" date="2016" name="Int. J. Syst. Evol. Microbiol.">
        <title>Pyruvatibacter mobilis gen. nov., sp. nov., a marine bacterium from the culture broth of Picochlorum sp. 122.</title>
        <authorList>
            <person name="Wang G."/>
            <person name="Tang M."/>
            <person name="Wu H."/>
            <person name="Dai S."/>
            <person name="Li T."/>
            <person name="Chen C."/>
            <person name="He H."/>
            <person name="Fan J."/>
            <person name="Xiang W."/>
            <person name="Li X."/>
        </authorList>
    </citation>
    <scope>NUCLEOTIDE SEQUENCE [LARGE SCALE GENOMIC DNA]</scope>
    <source>
        <strain evidence="7 8">GYP-11</strain>
    </source>
</reference>
<dbReference type="OrthoDB" id="9805194at2"/>
<keyword evidence="2" id="KW-0378">Hydrolase</keyword>
<evidence type="ECO:0000256" key="4">
    <source>
        <dbReference type="ARBA" id="ARBA00038058"/>
    </source>
</evidence>
<sequence length="973" mass="105485">MPSPDRSPTGPATGPLTRRVMLPAIPALVATPTGAVILTPDGEVVETDKAEAAARLKREPHLIVHTRFTARRFRVRLGDMAQPYDALELFGFTFPARFCTPTPQGLARALGLEDLPAVPQPEDLVIALATATHRMVATLADAAYPGREQAAALAATMDKAGWAWGPSVTAALGAPAPYAETGWLTGLESWKKLAEWEEPAPRGRPGNRPVAPEEAGGRLRQLVGPGAEDRQVQRDYAAAASRAFLPREPGEPHVVLAEAGTGTGKTLGYIAPASLWAERNDAAVWLSTYTKNLQRQLDQELTRLYPDPEEKAEKIVLRKGRENYLCLLNFEEAAGRANAGVALGAGGGNPSLIPLGLIARWISATRDGDMLGGDFPSWLVPGAARAGNEGGIGLTDRRGECVYSACTHYRRCFIERAVRRSRAADIVVANHALVLTQAANAHIPDASGEPLQSEMTERVVFDEGHHVFDAADSAFAVVLSGQETSELRRWIRGAENRRSRRSRGLRERIGDLVEGEDEGMALLEEAEARARVLAGPGWQSRLDAGAPTGPAEQFLSLVRLQVFTRHPDDRTPFSLETEVSPPIEELPRAASAFASGLAELARPLRALAGLLSKRLQEDGDSLDIQTRIRIEAAHRGIIRRTGGLIPAWTAMLQGIGHEPDEGFVEWFEIERSDGRERDVAMRRHWLDPTRPLADVVLDRAQGVLLTSATLRDEPVMAPAGDPLDPFPDHAPAGDDMHPDDRPADLHWASAEVRTGAMHLPVPAIRATFPSPFDYAHQAKVIAVHEMARVRPDVLAGAYRTLFEASGGGGLGIFTAIARLRAVQERLAPAMAARGINLYAQHVDAMDVGTLVDIFRSERDSCLLGTDAVRDGVDVPGDALRMLVFDRVPWPRPDILHKARRAAFGGGRYDDLIARLRLRQAFGRLIRSRDDRGVFVILAPLPTKLLGALPRGVTVERMGLAEAAEASAAFLRRG</sequence>
<gene>
    <name evidence="7" type="ORF">GTQ45_03330</name>
</gene>
<dbReference type="SMART" id="SM00491">
    <property type="entry name" value="HELICc2"/>
    <property type="match status" value="1"/>
</dbReference>
<keyword evidence="8" id="KW-1185">Reference proteome</keyword>
<keyword evidence="3" id="KW-0067">ATP-binding</keyword>
<dbReference type="GO" id="GO:0003678">
    <property type="term" value="F:DNA helicase activity"/>
    <property type="evidence" value="ECO:0007669"/>
    <property type="project" value="TreeGrafter"/>
</dbReference>
<dbReference type="PROSITE" id="PS51193">
    <property type="entry name" value="HELICASE_ATP_BIND_2"/>
    <property type="match status" value="1"/>
</dbReference>
<comment type="similarity">
    <text evidence="4">Belongs to the helicase family. DinG subfamily.</text>
</comment>
<dbReference type="Pfam" id="PF13307">
    <property type="entry name" value="Helicase_C_2"/>
    <property type="match status" value="1"/>
</dbReference>
<proteinExistence type="inferred from homology"/>
<dbReference type="Gene3D" id="3.40.50.300">
    <property type="entry name" value="P-loop containing nucleotide triphosphate hydrolases"/>
    <property type="match status" value="2"/>
</dbReference>
<evidence type="ECO:0000313" key="7">
    <source>
        <dbReference type="EMBL" id="NBG94759.1"/>
    </source>
</evidence>
<evidence type="ECO:0000256" key="3">
    <source>
        <dbReference type="ARBA" id="ARBA00022840"/>
    </source>
</evidence>
<dbReference type="GO" id="GO:0005524">
    <property type="term" value="F:ATP binding"/>
    <property type="evidence" value="ECO:0007669"/>
    <property type="project" value="UniProtKB-KW"/>
</dbReference>
<feature type="compositionally biased region" description="Basic and acidic residues" evidence="5">
    <location>
        <begin position="731"/>
        <end position="741"/>
    </location>
</feature>
<accession>A0A845Q8P3</accession>